<feature type="signal peptide" evidence="5">
    <location>
        <begin position="1"/>
        <end position="21"/>
    </location>
</feature>
<reference evidence="6 7" key="1">
    <citation type="journal article" date="2017" name="Genome Biol. Evol.">
        <title>Phytophthora megakarya and P. palmivora, closely related causal agents of cacao black pod rot, underwent increases in genome sizes and gene numbers by different mechanisms.</title>
        <authorList>
            <person name="Ali S.S."/>
            <person name="Shao J."/>
            <person name="Lary D.J."/>
            <person name="Kronmiller B."/>
            <person name="Shen D."/>
            <person name="Strem M.D."/>
            <person name="Amoako-Attah I."/>
            <person name="Akrofi A.Y."/>
            <person name="Begoude B.A."/>
            <person name="Ten Hoopen G.M."/>
            <person name="Coulibaly K."/>
            <person name="Kebe B.I."/>
            <person name="Melnick R.L."/>
            <person name="Guiltinan M.J."/>
            <person name="Tyler B.M."/>
            <person name="Meinhardt L.W."/>
            <person name="Bailey B.A."/>
        </authorList>
    </citation>
    <scope>NUCLEOTIDE SEQUENCE [LARGE SCALE GENOMIC DNA]</scope>
    <source>
        <strain evidence="7">sbr112.9</strain>
    </source>
</reference>
<feature type="chain" id="PRO_5028513087" description="RxLR effector protein" evidence="5">
    <location>
        <begin position="22"/>
        <end position="150"/>
    </location>
</feature>
<comment type="function">
    <text evidence="5">Effector that suppresses plant defense responses during pathogen infection.</text>
</comment>
<comment type="similarity">
    <text evidence="2 5">Belongs to the RxLR effector family.</text>
</comment>
<dbReference type="Proteomes" id="UP000237271">
    <property type="component" value="Unassembled WGS sequence"/>
</dbReference>
<comment type="subcellular location">
    <subcellularLocation>
        <location evidence="1 5">Secreted</location>
    </subcellularLocation>
</comment>
<dbReference type="InterPro" id="IPR031825">
    <property type="entry name" value="RXLR"/>
</dbReference>
<sequence length="150" mass="17409">MRLLLWVLLATLVALFSSCEAASTNSHKPLQRILSTNLVSRGNSAFNDKRFLRSENNKMVHSDDNEERAFSQKLMGVLKKIRDTYLKWEMTVLVPAFKELAKREKTVTYVRETFRVRMMGSGRWGTPSGFKRFANLYENYVKANYPHLAK</sequence>
<evidence type="ECO:0000256" key="1">
    <source>
        <dbReference type="ARBA" id="ARBA00004613"/>
    </source>
</evidence>
<dbReference type="AlphaFoldDB" id="A0A2P4YS89"/>
<dbReference type="EMBL" id="NCKW01000341">
    <property type="protein sequence ID" value="POM80668.1"/>
    <property type="molecule type" value="Genomic_DNA"/>
</dbReference>
<accession>A0A2P4YS89</accession>
<evidence type="ECO:0000256" key="5">
    <source>
        <dbReference type="RuleBase" id="RU367124"/>
    </source>
</evidence>
<evidence type="ECO:0000256" key="4">
    <source>
        <dbReference type="ARBA" id="ARBA00022729"/>
    </source>
</evidence>
<protein>
    <recommendedName>
        <fullName evidence="5">RxLR effector protein</fullName>
    </recommendedName>
</protein>
<proteinExistence type="inferred from homology"/>
<keyword evidence="7" id="KW-1185">Reference proteome</keyword>
<evidence type="ECO:0000256" key="3">
    <source>
        <dbReference type="ARBA" id="ARBA00022525"/>
    </source>
</evidence>
<keyword evidence="4 5" id="KW-0732">Signal</keyword>
<dbReference type="PROSITE" id="PS51257">
    <property type="entry name" value="PROKAR_LIPOPROTEIN"/>
    <property type="match status" value="1"/>
</dbReference>
<dbReference type="GO" id="GO:0005576">
    <property type="term" value="C:extracellular region"/>
    <property type="evidence" value="ECO:0007669"/>
    <property type="project" value="UniProtKB-SubCell"/>
</dbReference>
<gene>
    <name evidence="6" type="ORF">PHPALM_1466</name>
</gene>
<dbReference type="Pfam" id="PF16810">
    <property type="entry name" value="RXLR"/>
    <property type="match status" value="1"/>
</dbReference>
<comment type="caution">
    <text evidence="6">The sequence shown here is derived from an EMBL/GenBank/DDBJ whole genome shotgun (WGS) entry which is preliminary data.</text>
</comment>
<keyword evidence="3 5" id="KW-0964">Secreted</keyword>
<evidence type="ECO:0000313" key="7">
    <source>
        <dbReference type="Proteomes" id="UP000237271"/>
    </source>
</evidence>
<dbReference type="OrthoDB" id="102701at2759"/>
<comment type="domain">
    <text evidence="5">The RxLR-dEER motif acts to carry the protein into the host cell cytoplasm through binding to cell surface phosphatidylinositol-3-phosphate.</text>
</comment>
<name>A0A2P4YS89_9STRA</name>
<evidence type="ECO:0000313" key="6">
    <source>
        <dbReference type="EMBL" id="POM80668.1"/>
    </source>
</evidence>
<organism evidence="6 7">
    <name type="scientific">Phytophthora palmivora</name>
    <dbReference type="NCBI Taxonomy" id="4796"/>
    <lineage>
        <taxon>Eukaryota</taxon>
        <taxon>Sar</taxon>
        <taxon>Stramenopiles</taxon>
        <taxon>Oomycota</taxon>
        <taxon>Peronosporomycetes</taxon>
        <taxon>Peronosporales</taxon>
        <taxon>Peronosporaceae</taxon>
        <taxon>Phytophthora</taxon>
    </lineage>
</organism>
<evidence type="ECO:0000256" key="2">
    <source>
        <dbReference type="ARBA" id="ARBA00010400"/>
    </source>
</evidence>